<reference evidence="2 3" key="1">
    <citation type="journal article" date="2023" name="Plants (Basel)">
        <title>Bridging the Gap: Combining Genomics and Transcriptomics Approaches to Understand Stylosanthes scabra, an Orphan Legume from the Brazilian Caatinga.</title>
        <authorList>
            <person name="Ferreira-Neto J.R.C."/>
            <person name="da Silva M.D."/>
            <person name="Binneck E."/>
            <person name="de Melo N.F."/>
            <person name="da Silva R.H."/>
            <person name="de Melo A.L.T.M."/>
            <person name="Pandolfi V."/>
            <person name="Bustamante F.O."/>
            <person name="Brasileiro-Vidal A.C."/>
            <person name="Benko-Iseppon A.M."/>
        </authorList>
    </citation>
    <scope>NUCLEOTIDE SEQUENCE [LARGE SCALE GENOMIC DNA]</scope>
    <source>
        <tissue evidence="2">Leaves</tissue>
    </source>
</reference>
<proteinExistence type="predicted"/>
<accession>A0ABU6S991</accession>
<dbReference type="EMBL" id="JASCZI010060495">
    <property type="protein sequence ID" value="MED6132902.1"/>
    <property type="molecule type" value="Genomic_DNA"/>
</dbReference>
<feature type="compositionally biased region" description="Polar residues" evidence="1">
    <location>
        <begin position="1"/>
        <end position="11"/>
    </location>
</feature>
<name>A0ABU6S991_9FABA</name>
<gene>
    <name evidence="2" type="ORF">PIB30_023159</name>
</gene>
<feature type="region of interest" description="Disordered" evidence="1">
    <location>
        <begin position="1"/>
        <end position="129"/>
    </location>
</feature>
<organism evidence="2 3">
    <name type="scientific">Stylosanthes scabra</name>
    <dbReference type="NCBI Taxonomy" id="79078"/>
    <lineage>
        <taxon>Eukaryota</taxon>
        <taxon>Viridiplantae</taxon>
        <taxon>Streptophyta</taxon>
        <taxon>Embryophyta</taxon>
        <taxon>Tracheophyta</taxon>
        <taxon>Spermatophyta</taxon>
        <taxon>Magnoliopsida</taxon>
        <taxon>eudicotyledons</taxon>
        <taxon>Gunneridae</taxon>
        <taxon>Pentapetalae</taxon>
        <taxon>rosids</taxon>
        <taxon>fabids</taxon>
        <taxon>Fabales</taxon>
        <taxon>Fabaceae</taxon>
        <taxon>Papilionoideae</taxon>
        <taxon>50 kb inversion clade</taxon>
        <taxon>dalbergioids sensu lato</taxon>
        <taxon>Dalbergieae</taxon>
        <taxon>Pterocarpus clade</taxon>
        <taxon>Stylosanthes</taxon>
    </lineage>
</organism>
<protein>
    <submittedName>
        <fullName evidence="2">Uncharacterized protein</fullName>
    </submittedName>
</protein>
<sequence>MSSSEPVTSSAPEVGGQNVESVVYSSTEGKDGGMQTRRDGGTQTRRDCHTQTRPQLHPISKKRKVNSTDEATPSSIPFTSNLEDEEEDAKDKDDATECNNRKPSRLRSWTWDHFTKDPKSKPSHPKAKS</sequence>
<feature type="compositionally biased region" description="Basic and acidic residues" evidence="1">
    <location>
        <begin position="28"/>
        <end position="50"/>
    </location>
</feature>
<dbReference type="Proteomes" id="UP001341840">
    <property type="component" value="Unassembled WGS sequence"/>
</dbReference>
<feature type="compositionally biased region" description="Polar residues" evidence="1">
    <location>
        <begin position="68"/>
        <end position="81"/>
    </location>
</feature>
<keyword evidence="3" id="KW-1185">Reference proteome</keyword>
<comment type="caution">
    <text evidence="2">The sequence shown here is derived from an EMBL/GenBank/DDBJ whole genome shotgun (WGS) entry which is preliminary data.</text>
</comment>
<feature type="compositionally biased region" description="Polar residues" evidence="1">
    <location>
        <begin position="18"/>
        <end position="27"/>
    </location>
</feature>
<evidence type="ECO:0000313" key="2">
    <source>
        <dbReference type="EMBL" id="MED6132902.1"/>
    </source>
</evidence>
<evidence type="ECO:0000313" key="3">
    <source>
        <dbReference type="Proteomes" id="UP001341840"/>
    </source>
</evidence>
<evidence type="ECO:0000256" key="1">
    <source>
        <dbReference type="SAM" id="MobiDB-lite"/>
    </source>
</evidence>